<evidence type="ECO:0000256" key="1">
    <source>
        <dbReference type="SAM" id="Phobius"/>
    </source>
</evidence>
<feature type="transmembrane region" description="Helical" evidence="1">
    <location>
        <begin position="126"/>
        <end position="143"/>
    </location>
</feature>
<name>A0ABT5SDT3_9MICO</name>
<sequence>MNSRPAATIWSLLRLVTAVAIVAAVGVQLAVSVTRTVEAGGDVARVVANYFSFFTILSNLIAAAVLAWAAVATLMDPARARASRGLSTALACATTYMAITGIVYNALLRGITLPQGSEPVPWSNEIMHTIAPIVLLLDLLVGPRRRALPWRTVGVILSFPLFWIAYTLIRGPLVSNAVTGEPFWYPYPFLNANLPGGWPLVIAYIVGIAIVFVAVGAFCVWVTGRRARDHSPDAAPITESRVA</sequence>
<keyword evidence="1" id="KW-0472">Membrane</keyword>
<dbReference type="EMBL" id="JAQZCI010000001">
    <property type="protein sequence ID" value="MDD7960938.1"/>
    <property type="molecule type" value="Genomic_DNA"/>
</dbReference>
<feature type="transmembrane region" description="Helical" evidence="1">
    <location>
        <begin position="51"/>
        <end position="74"/>
    </location>
</feature>
<gene>
    <name evidence="2" type="ORF">PUW80_01090</name>
</gene>
<feature type="transmembrane region" description="Helical" evidence="1">
    <location>
        <begin position="12"/>
        <end position="31"/>
    </location>
</feature>
<dbReference type="Proteomes" id="UP001218170">
    <property type="component" value="Unassembled WGS sequence"/>
</dbReference>
<feature type="transmembrane region" description="Helical" evidence="1">
    <location>
        <begin position="86"/>
        <end position="106"/>
    </location>
</feature>
<dbReference type="NCBIfam" id="NF038065">
    <property type="entry name" value="Pr6Pr"/>
    <property type="match status" value="1"/>
</dbReference>
<feature type="transmembrane region" description="Helical" evidence="1">
    <location>
        <begin position="198"/>
        <end position="222"/>
    </location>
</feature>
<reference evidence="2 3" key="1">
    <citation type="submission" date="2023-02" db="EMBL/GenBank/DDBJ databases">
        <title>Study of novel species of the Microbacterium genus.</title>
        <authorList>
            <person name="Arroyo-Herrera I."/>
            <person name="Roman-Ponce B."/>
            <person name="Vasquez-Murrieta M.S."/>
        </authorList>
    </citation>
    <scope>NUCLEOTIDE SEQUENCE [LARGE SCALE GENOMIC DNA]</scope>
    <source>
        <strain evidence="2 3">NE1TT3</strain>
    </source>
</reference>
<dbReference type="InterPro" id="IPR049713">
    <property type="entry name" value="Pr6Pr-like"/>
</dbReference>
<keyword evidence="1" id="KW-1133">Transmembrane helix</keyword>
<accession>A0ABT5SDT3</accession>
<proteinExistence type="predicted"/>
<organism evidence="2 3">
    <name type="scientific">Microbacterium thalli</name>
    <dbReference type="NCBI Taxonomy" id="3027921"/>
    <lineage>
        <taxon>Bacteria</taxon>
        <taxon>Bacillati</taxon>
        <taxon>Actinomycetota</taxon>
        <taxon>Actinomycetes</taxon>
        <taxon>Micrococcales</taxon>
        <taxon>Microbacteriaceae</taxon>
        <taxon>Microbacterium</taxon>
    </lineage>
</organism>
<evidence type="ECO:0000313" key="2">
    <source>
        <dbReference type="EMBL" id="MDD7960938.1"/>
    </source>
</evidence>
<feature type="transmembrane region" description="Helical" evidence="1">
    <location>
        <begin position="155"/>
        <end position="178"/>
    </location>
</feature>
<keyword evidence="3" id="KW-1185">Reference proteome</keyword>
<evidence type="ECO:0000313" key="3">
    <source>
        <dbReference type="Proteomes" id="UP001218170"/>
    </source>
</evidence>
<protein>
    <submittedName>
        <fullName evidence="2">Pr6Pr family membrane protein</fullName>
    </submittedName>
</protein>
<dbReference type="RefSeq" id="WP_274263642.1">
    <property type="nucleotide sequence ID" value="NZ_JAQZCI010000001.1"/>
</dbReference>
<keyword evidence="1" id="KW-0812">Transmembrane</keyword>
<comment type="caution">
    <text evidence="2">The sequence shown here is derived from an EMBL/GenBank/DDBJ whole genome shotgun (WGS) entry which is preliminary data.</text>
</comment>